<sequence>MSMLFTLSQHGFENLYFVPLLAVICYVLLLFQHTLMNLFLLSLIYCRVLCWSRFPFVVLSWQT</sequence>
<evidence type="ECO:0000313" key="2">
    <source>
        <dbReference type="EMBL" id="JAE17741.1"/>
    </source>
</evidence>
<name>A0A0A9G5C6_ARUDO</name>
<keyword evidence="1" id="KW-0812">Transmembrane</keyword>
<accession>A0A0A9G5C6</accession>
<keyword evidence="1" id="KW-0472">Membrane</keyword>
<dbReference type="AlphaFoldDB" id="A0A0A9G5C6"/>
<evidence type="ECO:0000256" key="1">
    <source>
        <dbReference type="SAM" id="Phobius"/>
    </source>
</evidence>
<feature type="transmembrane region" description="Helical" evidence="1">
    <location>
        <begin position="38"/>
        <end position="61"/>
    </location>
</feature>
<organism evidence="2">
    <name type="scientific">Arundo donax</name>
    <name type="common">Giant reed</name>
    <name type="synonym">Donax arundinaceus</name>
    <dbReference type="NCBI Taxonomy" id="35708"/>
    <lineage>
        <taxon>Eukaryota</taxon>
        <taxon>Viridiplantae</taxon>
        <taxon>Streptophyta</taxon>
        <taxon>Embryophyta</taxon>
        <taxon>Tracheophyta</taxon>
        <taxon>Spermatophyta</taxon>
        <taxon>Magnoliopsida</taxon>
        <taxon>Liliopsida</taxon>
        <taxon>Poales</taxon>
        <taxon>Poaceae</taxon>
        <taxon>PACMAD clade</taxon>
        <taxon>Arundinoideae</taxon>
        <taxon>Arundineae</taxon>
        <taxon>Arundo</taxon>
    </lineage>
</organism>
<protein>
    <submittedName>
        <fullName evidence="2">Uncharacterized protein</fullName>
    </submittedName>
</protein>
<feature type="transmembrane region" description="Helical" evidence="1">
    <location>
        <begin position="15"/>
        <end position="31"/>
    </location>
</feature>
<proteinExistence type="predicted"/>
<reference evidence="2" key="1">
    <citation type="submission" date="2014-09" db="EMBL/GenBank/DDBJ databases">
        <authorList>
            <person name="Magalhaes I.L.F."/>
            <person name="Oliveira U."/>
            <person name="Santos F.R."/>
            <person name="Vidigal T.H.D.A."/>
            <person name="Brescovit A.D."/>
            <person name="Santos A.J."/>
        </authorList>
    </citation>
    <scope>NUCLEOTIDE SEQUENCE</scope>
    <source>
        <tissue evidence="2">Shoot tissue taken approximately 20 cm above the soil surface</tissue>
    </source>
</reference>
<keyword evidence="1" id="KW-1133">Transmembrane helix</keyword>
<dbReference type="EMBL" id="GBRH01180155">
    <property type="protein sequence ID" value="JAE17741.1"/>
    <property type="molecule type" value="Transcribed_RNA"/>
</dbReference>
<reference evidence="2" key="2">
    <citation type="journal article" date="2015" name="Data Brief">
        <title>Shoot transcriptome of the giant reed, Arundo donax.</title>
        <authorList>
            <person name="Barrero R.A."/>
            <person name="Guerrero F.D."/>
            <person name="Moolhuijzen P."/>
            <person name="Goolsby J.A."/>
            <person name="Tidwell J."/>
            <person name="Bellgard S.E."/>
            <person name="Bellgard M.I."/>
        </authorList>
    </citation>
    <scope>NUCLEOTIDE SEQUENCE</scope>
    <source>
        <tissue evidence="2">Shoot tissue taken approximately 20 cm above the soil surface</tissue>
    </source>
</reference>